<feature type="domain" description="HTH LytTR-type" evidence="2">
    <location>
        <begin position="194"/>
        <end position="278"/>
    </location>
</feature>
<dbReference type="Proteomes" id="UP000183685">
    <property type="component" value="Unassembled WGS sequence"/>
</dbReference>
<dbReference type="GO" id="GO:0003677">
    <property type="term" value="F:DNA binding"/>
    <property type="evidence" value="ECO:0007669"/>
    <property type="project" value="InterPro"/>
</dbReference>
<feature type="transmembrane region" description="Helical" evidence="1">
    <location>
        <begin position="50"/>
        <end position="72"/>
    </location>
</feature>
<dbReference type="STRING" id="637679.GCA_001550055_01109"/>
<evidence type="ECO:0000259" key="2">
    <source>
        <dbReference type="PROSITE" id="PS50930"/>
    </source>
</evidence>
<dbReference type="SMART" id="SM00850">
    <property type="entry name" value="LytTR"/>
    <property type="match status" value="1"/>
</dbReference>
<keyword evidence="4" id="KW-1185">Reference proteome</keyword>
<sequence length="278" mass="31216">MTQDELFAFWGTKVPKIELQKTTMMGACGLILAFIAPYDTSDMPSGLWRVLYWVSLLLLGSVLTGPVARFSFPRIMKYTKSPGLLLAAYAMALSAPVYVTVVAIDIYYHSVRHTGAGPTVDYYIKFLTHEDLSAWDLIIWYFQVSIITFMANAAISMVVHITRPKPAPEQKGPPPGYLFLRRLPAPLGQGLLCLQMEDHYIRAYTDKGDTLVRMRLKDAVAELEGFGGLQVHRSWWVALDMIESVRKDGRRHLIHLKGGMTVPVSKTFEGSLREAGYL</sequence>
<dbReference type="EMBL" id="FNAK01000003">
    <property type="protein sequence ID" value="SDD83627.1"/>
    <property type="molecule type" value="Genomic_DNA"/>
</dbReference>
<dbReference type="InterPro" id="IPR007492">
    <property type="entry name" value="LytTR_DNA-bd_dom"/>
</dbReference>
<keyword evidence="1" id="KW-0472">Membrane</keyword>
<dbReference type="Gene3D" id="2.40.50.1020">
    <property type="entry name" value="LytTr DNA-binding domain"/>
    <property type="match status" value="1"/>
</dbReference>
<dbReference type="PROSITE" id="PS50930">
    <property type="entry name" value="HTH_LYTTR"/>
    <property type="match status" value="1"/>
</dbReference>
<dbReference type="AlphaFoldDB" id="A0A1G6Y1L8"/>
<evidence type="ECO:0000256" key="1">
    <source>
        <dbReference type="SAM" id="Phobius"/>
    </source>
</evidence>
<evidence type="ECO:0000313" key="4">
    <source>
        <dbReference type="Proteomes" id="UP000183685"/>
    </source>
</evidence>
<proteinExistence type="predicted"/>
<dbReference type="OrthoDB" id="7028951at2"/>
<dbReference type="Pfam" id="PF04397">
    <property type="entry name" value="LytTR"/>
    <property type="match status" value="1"/>
</dbReference>
<evidence type="ECO:0000313" key="3">
    <source>
        <dbReference type="EMBL" id="SDD83627.1"/>
    </source>
</evidence>
<dbReference type="RefSeq" id="WP_068302000.1">
    <property type="nucleotide sequence ID" value="NZ_FNAK01000003.1"/>
</dbReference>
<keyword evidence="1" id="KW-0812">Transmembrane</keyword>
<organism evidence="3 4">
    <name type="scientific">Kordiimonas lacus</name>
    <dbReference type="NCBI Taxonomy" id="637679"/>
    <lineage>
        <taxon>Bacteria</taxon>
        <taxon>Pseudomonadati</taxon>
        <taxon>Pseudomonadota</taxon>
        <taxon>Alphaproteobacteria</taxon>
        <taxon>Kordiimonadales</taxon>
        <taxon>Kordiimonadaceae</taxon>
        <taxon>Kordiimonas</taxon>
    </lineage>
</organism>
<protein>
    <submittedName>
        <fullName evidence="3">Transcriptional regulator, LytTR family</fullName>
    </submittedName>
</protein>
<keyword evidence="1" id="KW-1133">Transmembrane helix</keyword>
<accession>A0A1G6Y1L8</accession>
<name>A0A1G6Y1L8_9PROT</name>
<gene>
    <name evidence="3" type="ORF">SAMN04488071_1428</name>
</gene>
<reference evidence="3 4" key="1">
    <citation type="submission" date="2016-10" db="EMBL/GenBank/DDBJ databases">
        <authorList>
            <person name="de Groot N.N."/>
        </authorList>
    </citation>
    <scope>NUCLEOTIDE SEQUENCE [LARGE SCALE GENOMIC DNA]</scope>
    <source>
        <strain evidence="3 4">CGMCC 1.9109</strain>
    </source>
</reference>
<feature type="transmembrane region" description="Helical" evidence="1">
    <location>
        <begin position="138"/>
        <end position="161"/>
    </location>
</feature>
<feature type="transmembrane region" description="Helical" evidence="1">
    <location>
        <begin position="84"/>
        <end position="108"/>
    </location>
</feature>